<name>A0A1F5K2D0_9BACT</name>
<comment type="function">
    <text evidence="1">Peptide chain release factor 1 directs the termination of translation in response to the peptide chain termination codons UAG and UAA.</text>
</comment>
<feature type="domain" description="Prokaryotic-type class I peptide chain release factors" evidence="6">
    <location>
        <begin position="189"/>
        <end position="205"/>
    </location>
</feature>
<dbReference type="GO" id="GO:0005737">
    <property type="term" value="C:cytoplasm"/>
    <property type="evidence" value="ECO:0007669"/>
    <property type="project" value="UniProtKB-ARBA"/>
</dbReference>
<feature type="compositionally biased region" description="Acidic residues" evidence="5">
    <location>
        <begin position="57"/>
        <end position="66"/>
    </location>
</feature>
<dbReference type="GO" id="GO:0003747">
    <property type="term" value="F:translation release factor activity"/>
    <property type="evidence" value="ECO:0007669"/>
    <property type="project" value="InterPro"/>
</dbReference>
<evidence type="ECO:0000313" key="8">
    <source>
        <dbReference type="Proteomes" id="UP000176405"/>
    </source>
</evidence>
<dbReference type="FunFam" id="3.30.70.1660:FF:000002">
    <property type="entry name" value="Peptide chain release factor 1"/>
    <property type="match status" value="1"/>
</dbReference>
<evidence type="ECO:0000256" key="3">
    <source>
        <dbReference type="ARBA" id="ARBA00022481"/>
    </source>
</evidence>
<dbReference type="SMART" id="SM00937">
    <property type="entry name" value="PCRF"/>
    <property type="match status" value="1"/>
</dbReference>
<proteinExistence type="inferred from homology"/>
<evidence type="ECO:0000256" key="5">
    <source>
        <dbReference type="SAM" id="MobiDB-lite"/>
    </source>
</evidence>
<dbReference type="PANTHER" id="PTHR43804">
    <property type="entry name" value="LD18447P"/>
    <property type="match status" value="1"/>
</dbReference>
<dbReference type="PANTHER" id="PTHR43804:SF7">
    <property type="entry name" value="LD18447P"/>
    <property type="match status" value="1"/>
</dbReference>
<dbReference type="Pfam" id="PF03462">
    <property type="entry name" value="PCRF"/>
    <property type="match status" value="1"/>
</dbReference>
<dbReference type="Pfam" id="PF00472">
    <property type="entry name" value="RF-1"/>
    <property type="match status" value="1"/>
</dbReference>
<dbReference type="EMBL" id="MFDH01000028">
    <property type="protein sequence ID" value="OGE35082.1"/>
    <property type="molecule type" value="Genomic_DNA"/>
</dbReference>
<organism evidence="7 8">
    <name type="scientific">Candidatus Daviesbacteria bacterium RIFCSPHIGHO2_12_FULL_43_11</name>
    <dbReference type="NCBI Taxonomy" id="1797780"/>
    <lineage>
        <taxon>Bacteria</taxon>
        <taxon>Candidatus Daviesiibacteriota</taxon>
    </lineage>
</organism>
<comment type="caution">
    <text evidence="7">The sequence shown here is derived from an EMBL/GenBank/DDBJ whole genome shotgun (WGS) entry which is preliminary data.</text>
</comment>
<dbReference type="PROSITE" id="PS00745">
    <property type="entry name" value="RF_PROK_I"/>
    <property type="match status" value="1"/>
</dbReference>
<dbReference type="InterPro" id="IPR000352">
    <property type="entry name" value="Pep_chain_release_fac_I"/>
</dbReference>
<evidence type="ECO:0000256" key="2">
    <source>
        <dbReference type="ARBA" id="ARBA00010835"/>
    </source>
</evidence>
<keyword evidence="4" id="KW-0648">Protein biosynthesis</keyword>
<protein>
    <submittedName>
        <fullName evidence="7">Peptide chain release factor 1</fullName>
    </submittedName>
</protein>
<evidence type="ECO:0000313" key="7">
    <source>
        <dbReference type="EMBL" id="OGE35082.1"/>
    </source>
</evidence>
<dbReference type="Gene3D" id="3.30.160.20">
    <property type="match status" value="1"/>
</dbReference>
<evidence type="ECO:0000256" key="4">
    <source>
        <dbReference type="ARBA" id="ARBA00022917"/>
    </source>
</evidence>
<dbReference type="Gene3D" id="3.30.70.1660">
    <property type="match status" value="1"/>
</dbReference>
<evidence type="ECO:0000256" key="1">
    <source>
        <dbReference type="ARBA" id="ARBA00002986"/>
    </source>
</evidence>
<keyword evidence="3" id="KW-0488">Methylation</keyword>
<dbReference type="Proteomes" id="UP000176405">
    <property type="component" value="Unassembled WGS sequence"/>
</dbReference>
<dbReference type="InterPro" id="IPR045853">
    <property type="entry name" value="Pep_chain_release_fac_I_sf"/>
</dbReference>
<dbReference type="FunFam" id="3.30.160.20:FF:000004">
    <property type="entry name" value="Peptide chain release factor 1"/>
    <property type="match status" value="1"/>
</dbReference>
<dbReference type="AlphaFoldDB" id="A0A1F5K2D0"/>
<gene>
    <name evidence="7" type="ORF">A3E45_03040</name>
</gene>
<dbReference type="InterPro" id="IPR005139">
    <property type="entry name" value="PCRF"/>
</dbReference>
<comment type="similarity">
    <text evidence="2">Belongs to the prokaryotic/mitochondrial release factor family.</text>
</comment>
<evidence type="ECO:0000259" key="6">
    <source>
        <dbReference type="PROSITE" id="PS00745"/>
    </source>
</evidence>
<sequence>MDDYIQQQLNEIDKKIADTSRLLSDPTLADLARLEIEELEKQKQELGQSAATPMSSADEEPDEYEDEVNPNVAILEIRSAAGGDEAGLFGNDLLRMYTRFAQNQGFKIEELDRSEGKIGQIKELVLKITGKGAYSCLKYESGVHRVQRVPKTESGGRIHTSTATIAVLPEVNASEVFINPADIEFEAYRSGGAGGQNVNKVNTAVRIKHIPTGLVVTAQTERSQLQNRENAMALLRAKLWEMQERERLSSITEQRKLSVGMGDRSEKIRTYNFPQNRITDHRIGKSWYNLEGILEGNLEPIIKALHEADQK</sequence>
<dbReference type="SUPFAM" id="SSF75620">
    <property type="entry name" value="Release factor"/>
    <property type="match status" value="1"/>
</dbReference>
<accession>A0A1F5K2D0</accession>
<reference evidence="7 8" key="1">
    <citation type="journal article" date="2016" name="Nat. Commun.">
        <title>Thousands of microbial genomes shed light on interconnected biogeochemical processes in an aquifer system.</title>
        <authorList>
            <person name="Anantharaman K."/>
            <person name="Brown C.T."/>
            <person name="Hug L.A."/>
            <person name="Sharon I."/>
            <person name="Castelle C.J."/>
            <person name="Probst A.J."/>
            <person name="Thomas B.C."/>
            <person name="Singh A."/>
            <person name="Wilkins M.J."/>
            <person name="Karaoz U."/>
            <person name="Brodie E.L."/>
            <person name="Williams K.H."/>
            <person name="Hubbard S.S."/>
            <person name="Banfield J.F."/>
        </authorList>
    </citation>
    <scope>NUCLEOTIDE SEQUENCE [LARGE SCALE GENOMIC DNA]</scope>
</reference>
<feature type="region of interest" description="Disordered" evidence="5">
    <location>
        <begin position="42"/>
        <end position="66"/>
    </location>
</feature>
<dbReference type="STRING" id="1797780.A3E45_03040"/>
<dbReference type="InterPro" id="IPR050057">
    <property type="entry name" value="Prokaryotic/Mito_RF"/>
</dbReference>